<dbReference type="EMBL" id="BBNR01000015">
    <property type="protein sequence ID" value="GAL68038.1"/>
    <property type="molecule type" value="Genomic_DNA"/>
</dbReference>
<gene>
    <name evidence="1" type="ORF">JCM19301_1753</name>
</gene>
<dbReference type="AlphaFoldDB" id="A0A090VVR5"/>
<dbReference type="Proteomes" id="UP000029641">
    <property type="component" value="Unassembled WGS sequence"/>
</dbReference>
<accession>A0A090VVR5</accession>
<evidence type="ECO:0000313" key="1">
    <source>
        <dbReference type="EMBL" id="GAL68038.1"/>
    </source>
</evidence>
<protein>
    <submittedName>
        <fullName evidence="1">Uncharacterized protein</fullName>
    </submittedName>
</protein>
<comment type="caution">
    <text evidence="1">The sequence shown here is derived from an EMBL/GenBank/DDBJ whole genome shotgun (WGS) entry which is preliminary data.</text>
</comment>
<sequence>MDSLKYLFSFATLAFFNICYSQVGPGGVGNSASNGLWLKADDITLANGSLVNTWTDASGNGNNATAAATEQPLFFSTSTLNNMPTVRLDGTNDQMVVNDAAILDGTSGITFITVLSLIT</sequence>
<organism evidence="1 2">
    <name type="scientific">Jejuia pallidilutea</name>
    <dbReference type="NCBI Taxonomy" id="504487"/>
    <lineage>
        <taxon>Bacteria</taxon>
        <taxon>Pseudomonadati</taxon>
        <taxon>Bacteroidota</taxon>
        <taxon>Flavobacteriia</taxon>
        <taxon>Flavobacteriales</taxon>
        <taxon>Flavobacteriaceae</taxon>
        <taxon>Jejuia</taxon>
    </lineage>
</organism>
<proteinExistence type="predicted"/>
<reference evidence="1 2" key="1">
    <citation type="journal article" date="2014" name="Genome Announc.">
        <title>Draft Genome Sequence of Marine Flavobacterium Jejuia pallidilutea Strain 11shimoA1 and Pigmentation Mutants.</title>
        <authorList>
            <person name="Takatani N."/>
            <person name="Nakanishi M."/>
            <person name="Meirelles P."/>
            <person name="Mino S."/>
            <person name="Suda W."/>
            <person name="Oshima K."/>
            <person name="Hattori M."/>
            <person name="Ohkuma M."/>
            <person name="Hosokawa M."/>
            <person name="Miyashita K."/>
            <person name="Thompson F.L."/>
            <person name="Niwa A."/>
            <person name="Sawabe T."/>
            <person name="Sawabe T."/>
        </authorList>
    </citation>
    <scope>NUCLEOTIDE SEQUENCE [LARGE SCALE GENOMIC DNA]</scope>
    <source>
        <strain evidence="1 2">JCM 19301</strain>
    </source>
</reference>
<dbReference type="RefSeq" id="WP_052417949.1">
    <property type="nucleotide sequence ID" value="NZ_BBNR01000015.1"/>
</dbReference>
<name>A0A090VVR5_9FLAO</name>
<evidence type="ECO:0000313" key="2">
    <source>
        <dbReference type="Proteomes" id="UP000029641"/>
    </source>
</evidence>